<name>A0AB33K8X9_9ACTN</name>
<dbReference type="AlphaFoldDB" id="A0AB33K8X9"/>
<evidence type="ECO:0000313" key="1">
    <source>
        <dbReference type="EMBL" id="BFP52257.1"/>
    </source>
</evidence>
<proteinExistence type="predicted"/>
<dbReference type="KEGG" id="stcm:SCMC78_20640"/>
<sequence length="60" mass="6578">MYFSGSRRVGAGLDHAWAAERTARGMATFLVQPDPHDGLQAEHLTDVSTWDARLPRARAG</sequence>
<gene>
    <name evidence="1" type="ORF">SCMC78_20640</name>
</gene>
<protein>
    <submittedName>
        <fullName evidence="1">Uncharacterized protein</fullName>
    </submittedName>
</protein>
<dbReference type="EMBL" id="AP035884">
    <property type="protein sequence ID" value="BFP52257.1"/>
    <property type="molecule type" value="Genomic_DNA"/>
</dbReference>
<organism evidence="1">
    <name type="scientific">Streptomyces sp. CMC78</name>
    <dbReference type="NCBI Taxonomy" id="3231512"/>
    <lineage>
        <taxon>Bacteria</taxon>
        <taxon>Bacillati</taxon>
        <taxon>Actinomycetota</taxon>
        <taxon>Actinomycetes</taxon>
        <taxon>Kitasatosporales</taxon>
        <taxon>Streptomycetaceae</taxon>
        <taxon>Streptomyces</taxon>
    </lineage>
</organism>
<reference evidence="1" key="1">
    <citation type="submission" date="2024-07" db="EMBL/GenBank/DDBJ databases">
        <title>Complete genome sequences of cellulolytic bacteria, Kitasatospora sp. CMC57 and Streptomyces sp. CMC78, isolated from Japanese agricultural soil.</title>
        <authorList>
            <person name="Hashimoto T."/>
            <person name="Ito M."/>
            <person name="Iwamoto M."/>
            <person name="Fukahori D."/>
            <person name="Shoda T."/>
            <person name="Sakoda M."/>
            <person name="Morohoshi T."/>
            <person name="Mitsuboshi M."/>
            <person name="Nishizawa T."/>
        </authorList>
    </citation>
    <scope>NUCLEOTIDE SEQUENCE</scope>
    <source>
        <strain evidence="1">CMC78</strain>
    </source>
</reference>
<accession>A0AB33K8X9</accession>